<gene>
    <name evidence="2" type="ORF">B0I27_10442</name>
</gene>
<evidence type="ECO:0000313" key="3">
    <source>
        <dbReference type="Proteomes" id="UP000238034"/>
    </source>
</evidence>
<dbReference type="InterPro" id="IPR010994">
    <property type="entry name" value="RuvA_2-like"/>
</dbReference>
<keyword evidence="1" id="KW-0732">Signal</keyword>
<name>A0A2T0U529_9SPHI</name>
<sequence>MSSRAFILCLGMSFLISRASAQTESDPLIETLLETIAENKEQDNDYSELSERLYFIRENPYDLNTVTAEQLNDLVFISPIQAANLIRYRRENGDFTDIQELQLIDLFDWSLIERLLPFVFIAKHALLERRDVPESSRLEWMTTYGRILESQKGYEGGDSMRHYEGAAYRLVSRLRYYSGNGISAGLTMEKDAGESFSFGSGRYGFDFYSANVFLKGGRTVKKLVIGDYSLQFGQGVALWSGLGFGKGASISGIAKVQSGLKPYSSTNESGFFRGIAATVGLRKFEFTPFVSFRKIDAALIAGDSLQSTSISSIAESGLHRTASELSKKGSESQLSFGAALQYENKGFRAGTLLYQTHFSRPLQQSETLYRKFDFAGSDLINGSLYYNYTWKNTYSFAELSHSFGTGLAMIGGLMGSLSKQVSAIVLYRNYQPDYHSFNSQSITEGTGVFNERGLYAGLHIRLNSSMEWSFYTDWFKFPWMRYRVDAPSQGKEVLTQAVWSPSRQTKLSLRFRSVSKQQNDDMKNAVNYLVVVGKTNYRFDLSYKIGRSWTLRNRAELTRFQKDNEAQSGILLYQDVIFKPLGARLSGNCRIALFNTGGFDSRLYAFENDVLYSYAIPAYQDSGLRYYLNGRYRVGKAIDFWLRYAMTVYSGKEEIGSGPDLISGRSKSDIKFQIRYVMK</sequence>
<dbReference type="AlphaFoldDB" id="A0A2T0U529"/>
<dbReference type="Gene3D" id="1.10.150.280">
    <property type="entry name" value="AF1531-like domain"/>
    <property type="match status" value="1"/>
</dbReference>
<dbReference type="OrthoDB" id="9766750at2"/>
<keyword evidence="3" id="KW-1185">Reference proteome</keyword>
<dbReference type="EMBL" id="PVTH01000004">
    <property type="protein sequence ID" value="PRY53035.1"/>
    <property type="molecule type" value="Genomic_DNA"/>
</dbReference>
<reference evidence="2 3" key="1">
    <citation type="submission" date="2018-03" db="EMBL/GenBank/DDBJ databases">
        <title>Genomic Encyclopedia of Type Strains, Phase III (KMG-III): the genomes of soil and plant-associated and newly described type strains.</title>
        <authorList>
            <person name="Whitman W."/>
        </authorList>
    </citation>
    <scope>NUCLEOTIDE SEQUENCE [LARGE SCALE GENOMIC DNA]</scope>
    <source>
        <strain evidence="2 3">CGMCC 1.9313</strain>
    </source>
</reference>
<comment type="caution">
    <text evidence="2">The sequence shown here is derived from an EMBL/GenBank/DDBJ whole genome shotgun (WGS) entry which is preliminary data.</text>
</comment>
<dbReference type="SUPFAM" id="SSF47781">
    <property type="entry name" value="RuvA domain 2-like"/>
    <property type="match status" value="1"/>
</dbReference>
<feature type="chain" id="PRO_5015485538" evidence="1">
    <location>
        <begin position="22"/>
        <end position="679"/>
    </location>
</feature>
<feature type="signal peptide" evidence="1">
    <location>
        <begin position="1"/>
        <end position="21"/>
    </location>
</feature>
<proteinExistence type="predicted"/>
<evidence type="ECO:0000313" key="2">
    <source>
        <dbReference type="EMBL" id="PRY53035.1"/>
    </source>
</evidence>
<protein>
    <submittedName>
        <fullName evidence="2">Helix-hairpin-helix protein</fullName>
    </submittedName>
</protein>
<organism evidence="2 3">
    <name type="scientific">Arcticibacter pallidicorallinus</name>
    <dbReference type="NCBI Taxonomy" id="1259464"/>
    <lineage>
        <taxon>Bacteria</taxon>
        <taxon>Pseudomonadati</taxon>
        <taxon>Bacteroidota</taxon>
        <taxon>Sphingobacteriia</taxon>
        <taxon>Sphingobacteriales</taxon>
        <taxon>Sphingobacteriaceae</taxon>
        <taxon>Arcticibacter</taxon>
    </lineage>
</organism>
<accession>A0A2T0U529</accession>
<dbReference type="Pfam" id="PF12836">
    <property type="entry name" value="HHH_3"/>
    <property type="match status" value="1"/>
</dbReference>
<evidence type="ECO:0000256" key="1">
    <source>
        <dbReference type="SAM" id="SignalP"/>
    </source>
</evidence>
<dbReference type="Proteomes" id="UP000238034">
    <property type="component" value="Unassembled WGS sequence"/>
</dbReference>